<evidence type="ECO:0000256" key="1">
    <source>
        <dbReference type="SAM" id="MobiDB-lite"/>
    </source>
</evidence>
<name>A0A8H3X231_GIGMA</name>
<feature type="compositionally biased region" description="Basic residues" evidence="1">
    <location>
        <begin position="63"/>
        <end position="73"/>
    </location>
</feature>
<keyword evidence="3" id="KW-1185">Reference proteome</keyword>
<organism evidence="2 3">
    <name type="scientific">Gigaspora margarita</name>
    <dbReference type="NCBI Taxonomy" id="4874"/>
    <lineage>
        <taxon>Eukaryota</taxon>
        <taxon>Fungi</taxon>
        <taxon>Fungi incertae sedis</taxon>
        <taxon>Mucoromycota</taxon>
        <taxon>Glomeromycotina</taxon>
        <taxon>Glomeromycetes</taxon>
        <taxon>Diversisporales</taxon>
        <taxon>Gigasporaceae</taxon>
        <taxon>Gigaspora</taxon>
    </lineage>
</organism>
<feature type="compositionally biased region" description="Basic residues" evidence="1">
    <location>
        <begin position="19"/>
        <end position="28"/>
    </location>
</feature>
<dbReference type="Proteomes" id="UP000439903">
    <property type="component" value="Unassembled WGS sequence"/>
</dbReference>
<comment type="caution">
    <text evidence="2">The sequence shown here is derived from an EMBL/GenBank/DDBJ whole genome shotgun (WGS) entry which is preliminary data.</text>
</comment>
<dbReference type="EMBL" id="WTPW01002235">
    <property type="protein sequence ID" value="KAF0390609.1"/>
    <property type="molecule type" value="Genomic_DNA"/>
</dbReference>
<accession>A0A8H3X231</accession>
<evidence type="ECO:0000313" key="2">
    <source>
        <dbReference type="EMBL" id="KAF0390609.1"/>
    </source>
</evidence>
<protein>
    <submittedName>
        <fullName evidence="2">Uncharacterized protein</fullName>
    </submittedName>
</protein>
<feature type="region of interest" description="Disordered" evidence="1">
    <location>
        <begin position="1"/>
        <end position="73"/>
    </location>
</feature>
<sequence length="73" mass="8637">MPKATRNSRNTREKSTKYFSKKPQKTNAKRPEEIHKKFTKKPEPKENPQESSLAKCQKDKKNFAKKFSKNAKR</sequence>
<dbReference type="AlphaFoldDB" id="A0A8H3X231"/>
<gene>
    <name evidence="2" type="ORF">F8M41_010807</name>
</gene>
<reference evidence="2 3" key="1">
    <citation type="journal article" date="2019" name="Environ. Microbiol.">
        <title>At the nexus of three kingdoms: the genome of the mycorrhizal fungus Gigaspora margarita provides insights into plant, endobacterial and fungal interactions.</title>
        <authorList>
            <person name="Venice F."/>
            <person name="Ghignone S."/>
            <person name="Salvioli di Fossalunga A."/>
            <person name="Amselem J."/>
            <person name="Novero M."/>
            <person name="Xianan X."/>
            <person name="Sedzielewska Toro K."/>
            <person name="Morin E."/>
            <person name="Lipzen A."/>
            <person name="Grigoriev I.V."/>
            <person name="Henrissat B."/>
            <person name="Martin F.M."/>
            <person name="Bonfante P."/>
        </authorList>
    </citation>
    <scope>NUCLEOTIDE SEQUENCE [LARGE SCALE GENOMIC DNA]</scope>
    <source>
        <strain evidence="2 3">BEG34</strain>
    </source>
</reference>
<proteinExistence type="predicted"/>
<feature type="compositionally biased region" description="Basic and acidic residues" evidence="1">
    <location>
        <begin position="29"/>
        <end position="48"/>
    </location>
</feature>
<evidence type="ECO:0000313" key="3">
    <source>
        <dbReference type="Proteomes" id="UP000439903"/>
    </source>
</evidence>